<evidence type="ECO:0000313" key="4">
    <source>
        <dbReference type="Proteomes" id="UP000013893"/>
    </source>
</evidence>
<sequence>MNWEVFVVINLITASLLVPLQRLLLRREETDPLTFIVVSQVITGALLIPFTLAHGFEFPDINKYGLLMITMFGLYSIGHYLYAHTLKRVEASVFSTLLNTSTIWVIAMGYLVLHEELHLSDIVGTVIIMTSVFMLMERKKKHRLHLEKSILMGLLVGLIFGVALSMWVYIGKGSDLLSWITISFFGTPLIMLAVKPKVARKARHFFSGELLPRMLILAVVWAVDNLASLAAYQHGNVSIIAPLLQTSAILSVLVAIIFLGERTRLRWKIAASVVCFIGVVLIISF</sequence>
<feature type="transmembrane region" description="Helical" evidence="1">
    <location>
        <begin position="149"/>
        <end position="170"/>
    </location>
</feature>
<keyword evidence="1" id="KW-1133">Transmembrane helix</keyword>
<keyword evidence="1" id="KW-0472">Membrane</keyword>
<dbReference type="Pfam" id="PF00892">
    <property type="entry name" value="EamA"/>
    <property type="match status" value="1"/>
</dbReference>
<feature type="transmembrane region" description="Helical" evidence="1">
    <location>
        <begin position="119"/>
        <end position="137"/>
    </location>
</feature>
<reference evidence="3 4" key="1">
    <citation type="journal article" date="2013" name="Nat. Biotechnol.">
        <title>Genome sequences of rare, uncultured bacteria obtained by differential coverage binning of multiple metagenomes.</title>
        <authorList>
            <person name="Albertsen M."/>
            <person name="Hugenholtz P."/>
            <person name="Skarshewski A."/>
            <person name="Nielsen K.L."/>
            <person name="Tyson G.W."/>
            <person name="Nielsen P.H."/>
        </authorList>
    </citation>
    <scope>NUCLEOTIDE SEQUENCE [LARGE SCALE GENOMIC DNA]</scope>
    <source>
        <strain evidence="3">TM71</strain>
    </source>
</reference>
<proteinExistence type="predicted"/>
<dbReference type="KEGG" id="saal:L336_0168"/>
<dbReference type="AlphaFoldDB" id="R4PK40"/>
<protein>
    <recommendedName>
        <fullName evidence="2">EamA domain-containing protein</fullName>
    </recommendedName>
</protein>
<organism evidence="3 4">
    <name type="scientific">Candidatus Saccharimonas aalborgensis</name>
    <dbReference type="NCBI Taxonomy" id="1332188"/>
    <lineage>
        <taxon>Bacteria</taxon>
        <taxon>Candidatus Saccharimonadota</taxon>
        <taxon>Candidatus Saccharimonadia</taxon>
        <taxon>Candidatus Saccharimonadales</taxon>
        <taxon>Candidatus Saccharimonadaceae</taxon>
        <taxon>Candidatus Saccharimonas</taxon>
    </lineage>
</organism>
<feature type="transmembrane region" description="Helical" evidence="1">
    <location>
        <begin position="6"/>
        <end position="25"/>
    </location>
</feature>
<dbReference type="EMBL" id="CP005957">
    <property type="protein sequence ID" value="AGL61878.1"/>
    <property type="molecule type" value="Genomic_DNA"/>
</dbReference>
<dbReference type="Gene3D" id="1.10.3730.20">
    <property type="match status" value="1"/>
</dbReference>
<dbReference type="Proteomes" id="UP000013893">
    <property type="component" value="Chromosome"/>
</dbReference>
<gene>
    <name evidence="3" type="ORF">L336_0168</name>
</gene>
<evidence type="ECO:0000259" key="2">
    <source>
        <dbReference type="Pfam" id="PF00892"/>
    </source>
</evidence>
<evidence type="ECO:0000256" key="1">
    <source>
        <dbReference type="SAM" id="Phobius"/>
    </source>
</evidence>
<name>R4PK40_9BACT</name>
<dbReference type="PANTHER" id="PTHR22911:SF137">
    <property type="entry name" value="SOLUTE CARRIER FAMILY 35 MEMBER G2-RELATED"/>
    <property type="match status" value="1"/>
</dbReference>
<feature type="domain" description="EamA" evidence="2">
    <location>
        <begin position="3"/>
        <end position="135"/>
    </location>
</feature>
<dbReference type="HOGENOM" id="CLU_975526_0_0_0"/>
<feature type="transmembrane region" description="Helical" evidence="1">
    <location>
        <begin position="32"/>
        <end position="52"/>
    </location>
</feature>
<dbReference type="PANTHER" id="PTHR22911">
    <property type="entry name" value="ACYL-MALONYL CONDENSING ENZYME-RELATED"/>
    <property type="match status" value="1"/>
</dbReference>
<feature type="transmembrane region" description="Helical" evidence="1">
    <location>
        <begin position="176"/>
        <end position="194"/>
    </location>
</feature>
<dbReference type="SUPFAM" id="SSF103481">
    <property type="entry name" value="Multidrug resistance efflux transporter EmrE"/>
    <property type="match status" value="2"/>
</dbReference>
<accession>R4PK40</accession>
<dbReference type="RefSeq" id="WP_015641328.1">
    <property type="nucleotide sequence ID" value="NC_021219.1"/>
</dbReference>
<feature type="transmembrane region" description="Helical" evidence="1">
    <location>
        <begin position="64"/>
        <end position="82"/>
    </location>
</feature>
<feature type="transmembrane region" description="Helical" evidence="1">
    <location>
        <begin position="94"/>
        <end position="113"/>
    </location>
</feature>
<feature type="transmembrane region" description="Helical" evidence="1">
    <location>
        <begin position="267"/>
        <end position="284"/>
    </location>
</feature>
<keyword evidence="1" id="KW-0812">Transmembrane</keyword>
<dbReference type="GO" id="GO:0016020">
    <property type="term" value="C:membrane"/>
    <property type="evidence" value="ECO:0007669"/>
    <property type="project" value="InterPro"/>
</dbReference>
<feature type="transmembrane region" description="Helical" evidence="1">
    <location>
        <begin position="239"/>
        <end position="260"/>
    </location>
</feature>
<dbReference type="InterPro" id="IPR037185">
    <property type="entry name" value="EmrE-like"/>
</dbReference>
<dbReference type="InterPro" id="IPR000620">
    <property type="entry name" value="EamA_dom"/>
</dbReference>
<keyword evidence="4" id="KW-1185">Reference proteome</keyword>
<evidence type="ECO:0000313" key="3">
    <source>
        <dbReference type="EMBL" id="AGL61878.1"/>
    </source>
</evidence>